<dbReference type="EMBL" id="NESQ01000328">
    <property type="protein sequence ID" value="PUU73994.1"/>
    <property type="molecule type" value="Genomic_DNA"/>
</dbReference>
<name>A0A2T6ZF08_TUBBO</name>
<dbReference type="Proteomes" id="UP000244722">
    <property type="component" value="Unassembled WGS sequence"/>
</dbReference>
<protein>
    <submittedName>
        <fullName evidence="2">Uncharacterized protein</fullName>
    </submittedName>
</protein>
<proteinExistence type="predicted"/>
<evidence type="ECO:0000256" key="1">
    <source>
        <dbReference type="SAM" id="Phobius"/>
    </source>
</evidence>
<keyword evidence="1" id="KW-0472">Membrane</keyword>
<dbReference type="AlphaFoldDB" id="A0A2T6ZF08"/>
<comment type="caution">
    <text evidence="2">The sequence shown here is derived from an EMBL/GenBank/DDBJ whole genome shotgun (WGS) entry which is preliminary data.</text>
</comment>
<evidence type="ECO:0000313" key="2">
    <source>
        <dbReference type="EMBL" id="PUU73994.1"/>
    </source>
</evidence>
<keyword evidence="3" id="KW-1185">Reference proteome</keyword>
<feature type="transmembrane region" description="Helical" evidence="1">
    <location>
        <begin position="110"/>
        <end position="130"/>
    </location>
</feature>
<sequence length="165" mass="18555">MSRALFVVRFALRQRTFVSPSLNLVRSQPISQSGPAKAKSQLKVEVLTRNQDGVKKNFRELKGGLFSIYGYTSIHSLTLVIGLQHTIDKIHYSLSDKFTRVEKTVTMIRWQLYAVFVIAFVFAGGILWMAKLGWDLVAGDFGKALSAVVRFMKSLPDNMMLALLV</sequence>
<gene>
    <name evidence="2" type="ORF">B9Z19DRAFT_1110921</name>
</gene>
<accession>A0A2T6ZF08</accession>
<keyword evidence="1" id="KW-1133">Transmembrane helix</keyword>
<reference evidence="2 3" key="1">
    <citation type="submission" date="2017-04" db="EMBL/GenBank/DDBJ databases">
        <title>Draft genome sequence of Tuber borchii Vittad., a whitish edible truffle.</title>
        <authorList>
            <consortium name="DOE Joint Genome Institute"/>
            <person name="Murat C."/>
            <person name="Kuo A."/>
            <person name="Barry K.W."/>
            <person name="Clum A."/>
            <person name="Dockter R.B."/>
            <person name="Fauchery L."/>
            <person name="Iotti M."/>
            <person name="Kohler A."/>
            <person name="Labutti K."/>
            <person name="Lindquist E.A."/>
            <person name="Lipzen A."/>
            <person name="Ohm R.A."/>
            <person name="Wang M."/>
            <person name="Grigoriev I.V."/>
            <person name="Zambonelli A."/>
            <person name="Martin F.M."/>
        </authorList>
    </citation>
    <scope>NUCLEOTIDE SEQUENCE [LARGE SCALE GENOMIC DNA]</scope>
    <source>
        <strain evidence="2 3">Tbo3840</strain>
    </source>
</reference>
<organism evidence="2 3">
    <name type="scientific">Tuber borchii</name>
    <name type="common">White truffle</name>
    <dbReference type="NCBI Taxonomy" id="42251"/>
    <lineage>
        <taxon>Eukaryota</taxon>
        <taxon>Fungi</taxon>
        <taxon>Dikarya</taxon>
        <taxon>Ascomycota</taxon>
        <taxon>Pezizomycotina</taxon>
        <taxon>Pezizomycetes</taxon>
        <taxon>Pezizales</taxon>
        <taxon>Tuberaceae</taxon>
        <taxon>Tuber</taxon>
    </lineage>
</organism>
<keyword evidence="1" id="KW-0812">Transmembrane</keyword>
<evidence type="ECO:0000313" key="3">
    <source>
        <dbReference type="Proteomes" id="UP000244722"/>
    </source>
</evidence>